<evidence type="ECO:0000256" key="1">
    <source>
        <dbReference type="SAM" id="MobiDB-lite"/>
    </source>
</evidence>
<feature type="compositionally biased region" description="Polar residues" evidence="1">
    <location>
        <begin position="1"/>
        <end position="16"/>
    </location>
</feature>
<evidence type="ECO:0000313" key="3">
    <source>
        <dbReference type="Proteomes" id="UP000027222"/>
    </source>
</evidence>
<reference evidence="3" key="1">
    <citation type="journal article" date="2014" name="Proc. Natl. Acad. Sci. U.S.A.">
        <title>Extensive sampling of basidiomycete genomes demonstrates inadequacy of the white-rot/brown-rot paradigm for wood decay fungi.</title>
        <authorList>
            <person name="Riley R."/>
            <person name="Salamov A.A."/>
            <person name="Brown D.W."/>
            <person name="Nagy L.G."/>
            <person name="Floudas D."/>
            <person name="Held B.W."/>
            <person name="Levasseur A."/>
            <person name="Lombard V."/>
            <person name="Morin E."/>
            <person name="Otillar R."/>
            <person name="Lindquist E.A."/>
            <person name="Sun H."/>
            <person name="LaButti K.M."/>
            <person name="Schmutz J."/>
            <person name="Jabbour D."/>
            <person name="Luo H."/>
            <person name="Baker S.E."/>
            <person name="Pisabarro A.G."/>
            <person name="Walton J.D."/>
            <person name="Blanchette R.A."/>
            <person name="Henrissat B."/>
            <person name="Martin F."/>
            <person name="Cullen D."/>
            <person name="Hibbett D.S."/>
            <person name="Grigoriev I.V."/>
        </authorList>
    </citation>
    <scope>NUCLEOTIDE SEQUENCE [LARGE SCALE GENOMIC DNA]</scope>
    <source>
        <strain evidence="3">CBS 339.88</strain>
    </source>
</reference>
<dbReference type="Proteomes" id="UP000027222">
    <property type="component" value="Unassembled WGS sequence"/>
</dbReference>
<dbReference type="AlphaFoldDB" id="A0A067T6K0"/>
<organism evidence="2 3">
    <name type="scientific">Galerina marginata (strain CBS 339.88)</name>
    <dbReference type="NCBI Taxonomy" id="685588"/>
    <lineage>
        <taxon>Eukaryota</taxon>
        <taxon>Fungi</taxon>
        <taxon>Dikarya</taxon>
        <taxon>Basidiomycota</taxon>
        <taxon>Agaricomycotina</taxon>
        <taxon>Agaricomycetes</taxon>
        <taxon>Agaricomycetidae</taxon>
        <taxon>Agaricales</taxon>
        <taxon>Agaricineae</taxon>
        <taxon>Strophariaceae</taxon>
        <taxon>Galerina</taxon>
    </lineage>
</organism>
<dbReference type="HOGENOM" id="CLU_3106496_0_0_1"/>
<dbReference type="EMBL" id="KL142374">
    <property type="protein sequence ID" value="KDR78771.1"/>
    <property type="molecule type" value="Genomic_DNA"/>
</dbReference>
<sequence>MPRRNNQSPSSLSTGCLDQDQEFELESQESNATSPRIHTNRYTFILAFLVR</sequence>
<name>A0A067T6K0_GALM3</name>
<protein>
    <submittedName>
        <fullName evidence="2">Uncharacterized protein</fullName>
    </submittedName>
</protein>
<dbReference type="PROSITE" id="PS51257">
    <property type="entry name" value="PROKAR_LIPOPROTEIN"/>
    <property type="match status" value="1"/>
</dbReference>
<accession>A0A067T6K0</accession>
<evidence type="ECO:0000313" key="2">
    <source>
        <dbReference type="EMBL" id="KDR78771.1"/>
    </source>
</evidence>
<gene>
    <name evidence="2" type="ORF">GALMADRAFT_224015</name>
</gene>
<proteinExistence type="predicted"/>
<feature type="region of interest" description="Disordered" evidence="1">
    <location>
        <begin position="1"/>
        <end position="36"/>
    </location>
</feature>
<keyword evidence="3" id="KW-1185">Reference proteome</keyword>